<keyword evidence="9" id="KW-1185">Reference proteome</keyword>
<feature type="signal peptide" evidence="7">
    <location>
        <begin position="1"/>
        <end position="26"/>
    </location>
</feature>
<proteinExistence type="predicted"/>
<keyword evidence="6" id="KW-0325">Glycoprotein</keyword>
<dbReference type="PANTHER" id="PTHR33146:SF26">
    <property type="entry name" value="ENDONUCLEASE 4"/>
    <property type="match status" value="1"/>
</dbReference>
<feature type="chain" id="PRO_5026053979" evidence="7">
    <location>
        <begin position="27"/>
        <end position="279"/>
    </location>
</feature>
<keyword evidence="1" id="KW-0540">Nuclease</keyword>
<evidence type="ECO:0000256" key="1">
    <source>
        <dbReference type="ARBA" id="ARBA00022722"/>
    </source>
</evidence>
<dbReference type="GO" id="GO:0003676">
    <property type="term" value="F:nucleic acid binding"/>
    <property type="evidence" value="ECO:0007669"/>
    <property type="project" value="InterPro"/>
</dbReference>
<protein>
    <submittedName>
        <fullName evidence="8">S1/P1 Nuclease</fullName>
    </submittedName>
</protein>
<sequence length="279" mass="31182">MKRPLRQVASSLAALSLGLAATPACAWGPLGHRISAELAERNLDGKTRAEVTKILGAENLADASTWPDDQKSNPDPFWQKEASPWHYVTLPEGMNAADLHHPAEGDAATALERFTATLRNPDASQQDKARALRFIVHIAGDLHMPLHVGNGTDRGGNDFHVLWFDEPVNLHWVWDEGLIQKRQLSYTEYADRLERAMTPDETIAWWDAKPADWMAESVALRDRIYPATSVELGDGTEEAPVSLSWQYAYDWTPAMEQRLEQAGIRIAAYLQWVFADQTG</sequence>
<dbReference type="Pfam" id="PF02265">
    <property type="entry name" value="S1-P1_nuclease"/>
    <property type="match status" value="1"/>
</dbReference>
<dbReference type="GO" id="GO:0006308">
    <property type="term" value="P:DNA catabolic process"/>
    <property type="evidence" value="ECO:0007669"/>
    <property type="project" value="InterPro"/>
</dbReference>
<keyword evidence="2" id="KW-0479">Metal-binding</keyword>
<dbReference type="PANTHER" id="PTHR33146">
    <property type="entry name" value="ENDONUCLEASE 4"/>
    <property type="match status" value="1"/>
</dbReference>
<evidence type="ECO:0000256" key="5">
    <source>
        <dbReference type="ARBA" id="ARBA00023157"/>
    </source>
</evidence>
<dbReference type="OrthoDB" id="267579at2"/>
<dbReference type="GO" id="GO:0004519">
    <property type="term" value="F:endonuclease activity"/>
    <property type="evidence" value="ECO:0007669"/>
    <property type="project" value="UniProtKB-KW"/>
</dbReference>
<comment type="caution">
    <text evidence="8">The sequence shown here is derived from an EMBL/GenBank/DDBJ whole genome shotgun (WGS) entry which is preliminary data.</text>
</comment>
<keyword evidence="4" id="KW-0378">Hydrolase</keyword>
<evidence type="ECO:0000313" key="8">
    <source>
        <dbReference type="EMBL" id="MXO64181.1"/>
    </source>
</evidence>
<dbReference type="CDD" id="cd11010">
    <property type="entry name" value="S1-P1_nuclease"/>
    <property type="match status" value="1"/>
</dbReference>
<dbReference type="Gene3D" id="1.10.575.10">
    <property type="entry name" value="P1 Nuclease"/>
    <property type="match status" value="1"/>
</dbReference>
<dbReference type="InterPro" id="IPR003154">
    <property type="entry name" value="S1/P1nuclease"/>
</dbReference>
<evidence type="ECO:0000256" key="6">
    <source>
        <dbReference type="ARBA" id="ARBA00023180"/>
    </source>
</evidence>
<dbReference type="EMBL" id="WTYT01000001">
    <property type="protein sequence ID" value="MXO64181.1"/>
    <property type="molecule type" value="Genomic_DNA"/>
</dbReference>
<dbReference type="InterPro" id="IPR008947">
    <property type="entry name" value="PLipase_C/P1_nuclease_dom_sf"/>
</dbReference>
<dbReference type="AlphaFoldDB" id="A0A6I4T1S9"/>
<gene>
    <name evidence="8" type="ORF">GRI91_00205</name>
</gene>
<evidence type="ECO:0000256" key="7">
    <source>
        <dbReference type="SAM" id="SignalP"/>
    </source>
</evidence>
<keyword evidence="3" id="KW-0255">Endonuclease</keyword>
<evidence type="ECO:0000256" key="4">
    <source>
        <dbReference type="ARBA" id="ARBA00022801"/>
    </source>
</evidence>
<keyword evidence="5" id="KW-1015">Disulfide bond</keyword>
<evidence type="ECO:0000256" key="2">
    <source>
        <dbReference type="ARBA" id="ARBA00022723"/>
    </source>
</evidence>
<accession>A0A6I4T1S9</accession>
<name>A0A6I4T1S9_9SPHN</name>
<reference evidence="8 9" key="1">
    <citation type="submission" date="2019-12" db="EMBL/GenBank/DDBJ databases">
        <title>Genomic-based taxomic classification of the family Erythrobacteraceae.</title>
        <authorList>
            <person name="Xu L."/>
        </authorList>
    </citation>
    <scope>NUCLEOTIDE SEQUENCE [LARGE SCALE GENOMIC DNA]</scope>
    <source>
        <strain evidence="8 9">LMG 29518</strain>
    </source>
</reference>
<evidence type="ECO:0000256" key="3">
    <source>
        <dbReference type="ARBA" id="ARBA00022759"/>
    </source>
</evidence>
<dbReference type="SUPFAM" id="SSF48537">
    <property type="entry name" value="Phospholipase C/P1 nuclease"/>
    <property type="match status" value="1"/>
</dbReference>
<organism evidence="8 9">
    <name type="scientific">Altericroceibacterium endophyticum</name>
    <dbReference type="NCBI Taxonomy" id="1808508"/>
    <lineage>
        <taxon>Bacteria</taxon>
        <taxon>Pseudomonadati</taxon>
        <taxon>Pseudomonadota</taxon>
        <taxon>Alphaproteobacteria</taxon>
        <taxon>Sphingomonadales</taxon>
        <taxon>Erythrobacteraceae</taxon>
        <taxon>Altericroceibacterium</taxon>
    </lineage>
</organism>
<keyword evidence="7" id="KW-0732">Signal</keyword>
<dbReference type="GO" id="GO:0016788">
    <property type="term" value="F:hydrolase activity, acting on ester bonds"/>
    <property type="evidence" value="ECO:0007669"/>
    <property type="project" value="InterPro"/>
</dbReference>
<evidence type="ECO:0000313" key="9">
    <source>
        <dbReference type="Proteomes" id="UP000438476"/>
    </source>
</evidence>
<dbReference type="GO" id="GO:0046872">
    <property type="term" value="F:metal ion binding"/>
    <property type="evidence" value="ECO:0007669"/>
    <property type="project" value="UniProtKB-KW"/>
</dbReference>
<dbReference type="RefSeq" id="WP_160734640.1">
    <property type="nucleotide sequence ID" value="NZ_WTYT01000001.1"/>
</dbReference>
<dbReference type="Proteomes" id="UP000438476">
    <property type="component" value="Unassembled WGS sequence"/>
</dbReference>